<dbReference type="InterPro" id="IPR036691">
    <property type="entry name" value="Endo/exonu/phosph_ase_sf"/>
</dbReference>
<proteinExistence type="predicted"/>
<dbReference type="InterPro" id="IPR000477">
    <property type="entry name" value="RT_dom"/>
</dbReference>
<sequence length="1150" mass="131226">MSVINFYNANKKLSVQNLNEVNDQNVGKTVWCGDFNSHNILWGSLNTDVNGLTVEEFLELHSLVCLNDGSTTRYDCCRNLKSVLDLTLVSNTLAGITSWEVIDSPMGSDHFPILVSVGSEVIKEEEGQIPRWKLSNANWELFKNLVDSQFNNLDENLFCDVEICYSKIKSVIINAAESSIPKSKGRGNKKTNPWWNEQCSIAIRGRNKAFKLVRRCHTFEALIQYKKAQAIVRKTIREAKKACWRQYCNSIGRETKLSEVWRVIKKMNGVKKSFSLPVLELNGKIAVSNKEKAELLAVTLIKVNSSENLSEEMKSNKLDLLDGNPEVTTRREVSNQDLDMPFSMYELEKVINNAKQSTPGKDGVCYVMFKHFKYSSLTVILKLFNLIWMTGRIPAEWKQSVIIPILKPGKNATDPSNYRPIALTSQLGKIMERIVTDRLYYFIESKNKFCPFQSGFRKGRNTMDAVICLESEVRKAQANKELVIAVFFDIEKAYDMLWKEGLLIKLGKIGIGGKIYNWILDFLFGREIEVRVGVNFSSRYAVENGTPQGSVCSPILFNIMINDIFDEIDSSIGKSLFADDGALWIRGHNLVYLQKKMQAAILKVEGWANKWGFRMSIAKTQVICFYRRHKEVKLNLYKHKLEQVKTVKFLGVIFDESLTWKHQIESVQNKCKKVNNLLRCLSGQEWGASRSALLGVYQALMRSIMDYGGIAYMAAADSHLRKLDSEQTQALRICCGAFRTSSLAALQVETGELPLRLRRLKLMYMYWVNLQGHKCDHPTKMVLKECWEHHKLNCNSFGWIGEIKAKQLGLNMLQYSATVPQSEIPPWLFITPEVDLQLNEILKKGKTPEWVVVNRYFDRYKDNIIIYTDGSKDPHSGRTGAAVNIPHHKVLIKRRTADHLVVFTVELSAIILALEWLLGNDTREVSTFIIASDSQAALLSIKSGKSSRLDLILRIYQLLVHLYNNKCLVQFVWIPAHVGIEGNEEVDILAKQALKSDIVHLNIPLSKNEGKSIIQKEIIKIWQELWDNHDNGRQLYTIQKSVGDSNYMSGRRKEEVVMSRLRIGHSGLNSSLFKIGKHENGACNYCNQVETVEHVLLECDKYSEERQILKSLLSRKNIGLSMISLLDNKSSYVRNLLFRFLNNTGLMSRI</sequence>
<dbReference type="OMA" id="CLRIICG"/>
<dbReference type="CDD" id="cd01650">
    <property type="entry name" value="RT_nLTR_like"/>
    <property type="match status" value="1"/>
</dbReference>
<dbReference type="InterPro" id="IPR005135">
    <property type="entry name" value="Endo/exonuclease/phosphatase"/>
</dbReference>
<evidence type="ECO:0000259" key="1">
    <source>
        <dbReference type="PROSITE" id="PS50878"/>
    </source>
</evidence>
<reference evidence="3" key="3">
    <citation type="submission" date="2025-08" db="UniProtKB">
        <authorList>
            <consortium name="Ensembl"/>
        </authorList>
    </citation>
    <scope>IDENTIFICATION</scope>
    <source>
        <strain evidence="3">JP 163 A</strain>
    </source>
</reference>
<dbReference type="SUPFAM" id="SSF53098">
    <property type="entry name" value="Ribonuclease H-like"/>
    <property type="match status" value="1"/>
</dbReference>
<feature type="domain" description="Reverse transcriptase" evidence="1">
    <location>
        <begin position="386"/>
        <end position="654"/>
    </location>
</feature>
<protein>
    <recommendedName>
        <fullName evidence="5">Reverse transcriptase domain-containing protein</fullName>
    </recommendedName>
</protein>
<dbReference type="GO" id="GO:0003676">
    <property type="term" value="F:nucleic acid binding"/>
    <property type="evidence" value="ECO:0007669"/>
    <property type="project" value="InterPro"/>
</dbReference>
<dbReference type="PANTHER" id="PTHR36688:SF2">
    <property type="entry name" value="ENDONUCLEASE_EXONUCLEASE_PHOSPHATASE DOMAIN-CONTAINING PROTEIN"/>
    <property type="match status" value="1"/>
</dbReference>
<dbReference type="InterPro" id="IPR036397">
    <property type="entry name" value="RNaseH_sf"/>
</dbReference>
<dbReference type="SUPFAM" id="SSF56219">
    <property type="entry name" value="DNase I-like"/>
    <property type="match status" value="1"/>
</dbReference>
<dbReference type="PROSITE" id="PS50879">
    <property type="entry name" value="RNASE_H_1"/>
    <property type="match status" value="1"/>
</dbReference>
<dbReference type="GeneTree" id="ENSGT01060000248530"/>
<dbReference type="InterPro" id="IPR052560">
    <property type="entry name" value="RdDP_mobile_element"/>
</dbReference>
<keyword evidence="4" id="KW-1185">Reference proteome</keyword>
<reference evidence="4" key="1">
    <citation type="submission" date="2012-01" db="EMBL/GenBank/DDBJ databases">
        <authorList>
            <person name="Walter R."/>
            <person name="Schartl M."/>
            <person name="Warren W."/>
        </authorList>
    </citation>
    <scope>NUCLEOTIDE SEQUENCE [LARGE SCALE GENOMIC DNA]</scope>
    <source>
        <strain evidence="4">JP 163 A</strain>
    </source>
</reference>
<accession>A0A3B5PYH0</accession>
<dbReference type="Pfam" id="PF00075">
    <property type="entry name" value="RNase_H"/>
    <property type="match status" value="1"/>
</dbReference>
<dbReference type="Proteomes" id="UP000002852">
    <property type="component" value="Unassembled WGS sequence"/>
</dbReference>
<dbReference type="InterPro" id="IPR012337">
    <property type="entry name" value="RNaseH-like_sf"/>
</dbReference>
<dbReference type="PROSITE" id="PS50878">
    <property type="entry name" value="RT_POL"/>
    <property type="match status" value="1"/>
</dbReference>
<dbReference type="AlphaFoldDB" id="A0A3B5PYH0"/>
<dbReference type="Pfam" id="PF00078">
    <property type="entry name" value="RVT_1"/>
    <property type="match status" value="1"/>
</dbReference>
<dbReference type="PANTHER" id="PTHR36688">
    <property type="entry name" value="ENDO/EXONUCLEASE/PHOSPHATASE DOMAIN-CONTAINING PROTEIN"/>
    <property type="match status" value="1"/>
</dbReference>
<reference evidence="4" key="2">
    <citation type="journal article" date="2013" name="Nat. Genet.">
        <title>The genome of the platyfish, Xiphophorus maculatus, provides insights into evolutionary adaptation and several complex traits.</title>
        <authorList>
            <person name="Schartl M."/>
            <person name="Walter R.B."/>
            <person name="Shen Y."/>
            <person name="Garcia T."/>
            <person name="Catchen J."/>
            <person name="Amores A."/>
            <person name="Braasch I."/>
            <person name="Chalopin D."/>
            <person name="Volff J.N."/>
            <person name="Lesch K.P."/>
            <person name="Bisazza A."/>
            <person name="Minx P."/>
            <person name="Hillier L."/>
            <person name="Wilson R.K."/>
            <person name="Fuerstenberg S."/>
            <person name="Boore J."/>
            <person name="Searle S."/>
            <person name="Postlethwait J.H."/>
            <person name="Warren W.C."/>
        </authorList>
    </citation>
    <scope>NUCLEOTIDE SEQUENCE [LARGE SCALE GENOMIC DNA]</scope>
    <source>
        <strain evidence="4">JP 163 A</strain>
    </source>
</reference>
<feature type="domain" description="RNase H type-1" evidence="2">
    <location>
        <begin position="860"/>
        <end position="995"/>
    </location>
</feature>
<evidence type="ECO:0000313" key="3">
    <source>
        <dbReference type="Ensembl" id="ENSXMAP00000023064.1"/>
    </source>
</evidence>
<dbReference type="SUPFAM" id="SSF56672">
    <property type="entry name" value="DNA/RNA polymerases"/>
    <property type="match status" value="1"/>
</dbReference>
<evidence type="ECO:0000259" key="2">
    <source>
        <dbReference type="PROSITE" id="PS50879"/>
    </source>
</evidence>
<dbReference type="STRING" id="8083.ENSXMAP00000023064"/>
<dbReference type="Ensembl" id="ENSXMAT00000032731.1">
    <property type="protein sequence ID" value="ENSXMAP00000023064.1"/>
    <property type="gene ID" value="ENSXMAG00000029466.1"/>
</dbReference>
<dbReference type="Pfam" id="PF14529">
    <property type="entry name" value="Exo_endo_phos_2"/>
    <property type="match status" value="1"/>
</dbReference>
<dbReference type="CDD" id="cd09276">
    <property type="entry name" value="Rnase_HI_RT_non_LTR"/>
    <property type="match status" value="1"/>
</dbReference>
<dbReference type="Gene3D" id="3.60.10.10">
    <property type="entry name" value="Endonuclease/exonuclease/phosphatase"/>
    <property type="match status" value="1"/>
</dbReference>
<dbReference type="InParanoid" id="A0A3B5PYH0"/>
<organism evidence="3 4">
    <name type="scientific">Xiphophorus maculatus</name>
    <name type="common">Southern platyfish</name>
    <name type="synonym">Platypoecilus maculatus</name>
    <dbReference type="NCBI Taxonomy" id="8083"/>
    <lineage>
        <taxon>Eukaryota</taxon>
        <taxon>Metazoa</taxon>
        <taxon>Chordata</taxon>
        <taxon>Craniata</taxon>
        <taxon>Vertebrata</taxon>
        <taxon>Euteleostomi</taxon>
        <taxon>Actinopterygii</taxon>
        <taxon>Neopterygii</taxon>
        <taxon>Teleostei</taxon>
        <taxon>Neoteleostei</taxon>
        <taxon>Acanthomorphata</taxon>
        <taxon>Ovalentaria</taxon>
        <taxon>Atherinomorphae</taxon>
        <taxon>Cyprinodontiformes</taxon>
        <taxon>Poeciliidae</taxon>
        <taxon>Poeciliinae</taxon>
        <taxon>Xiphophorus</taxon>
    </lineage>
</organism>
<name>A0A3B5PYH0_XIPMA</name>
<evidence type="ECO:0000313" key="4">
    <source>
        <dbReference type="Proteomes" id="UP000002852"/>
    </source>
</evidence>
<dbReference type="InterPro" id="IPR002156">
    <property type="entry name" value="RNaseH_domain"/>
</dbReference>
<dbReference type="InterPro" id="IPR043502">
    <property type="entry name" value="DNA/RNA_pol_sf"/>
</dbReference>
<reference evidence="3" key="4">
    <citation type="submission" date="2025-09" db="UniProtKB">
        <authorList>
            <consortium name="Ensembl"/>
        </authorList>
    </citation>
    <scope>IDENTIFICATION</scope>
    <source>
        <strain evidence="3">JP 163 A</strain>
    </source>
</reference>
<dbReference type="GO" id="GO:0006259">
    <property type="term" value="P:DNA metabolic process"/>
    <property type="evidence" value="ECO:0007669"/>
    <property type="project" value="UniProtKB-ARBA"/>
</dbReference>
<dbReference type="Gene3D" id="3.30.420.10">
    <property type="entry name" value="Ribonuclease H-like superfamily/Ribonuclease H"/>
    <property type="match status" value="1"/>
</dbReference>
<dbReference type="GO" id="GO:0004523">
    <property type="term" value="F:RNA-DNA hybrid ribonuclease activity"/>
    <property type="evidence" value="ECO:0007669"/>
    <property type="project" value="InterPro"/>
</dbReference>
<evidence type="ECO:0008006" key="5">
    <source>
        <dbReference type="Google" id="ProtNLM"/>
    </source>
</evidence>